<feature type="region of interest" description="Disordered" evidence="1">
    <location>
        <begin position="1"/>
        <end position="25"/>
    </location>
</feature>
<dbReference type="EMBL" id="SGXD01000003">
    <property type="protein sequence ID" value="RZS87315.1"/>
    <property type="molecule type" value="Genomic_DNA"/>
</dbReference>
<dbReference type="Proteomes" id="UP000293638">
    <property type="component" value="Unassembled WGS sequence"/>
</dbReference>
<dbReference type="InterPro" id="IPR025443">
    <property type="entry name" value="DUF4307"/>
</dbReference>
<accession>A0A4Q7NPS0</accession>
<comment type="caution">
    <text evidence="3">The sequence shown here is derived from an EMBL/GenBank/DDBJ whole genome shotgun (WGS) entry which is preliminary data.</text>
</comment>
<evidence type="ECO:0000313" key="3">
    <source>
        <dbReference type="EMBL" id="RZS87315.1"/>
    </source>
</evidence>
<reference evidence="3 4" key="1">
    <citation type="submission" date="2019-02" db="EMBL/GenBank/DDBJ databases">
        <title>Genomic Encyclopedia of Type Strains, Phase IV (KMG-IV): sequencing the most valuable type-strain genomes for metagenomic binning, comparative biology and taxonomic classification.</title>
        <authorList>
            <person name="Goeker M."/>
        </authorList>
    </citation>
    <scope>NUCLEOTIDE SEQUENCE [LARGE SCALE GENOMIC DNA]</scope>
    <source>
        <strain evidence="3 4">DSM 45622</strain>
    </source>
</reference>
<evidence type="ECO:0000256" key="2">
    <source>
        <dbReference type="SAM" id="Phobius"/>
    </source>
</evidence>
<dbReference type="RefSeq" id="WP_165400292.1">
    <property type="nucleotide sequence ID" value="NZ_SGXD01000003.1"/>
</dbReference>
<sequence length="146" mass="14137">MSGSAAGGPAAPAPARARPAERYGDPRPGARRALVVGGAAVAALLVAFLAWVALRGTGSGPTGSVARFMRLGPTSLSADLTATGPAGEALACAVRATDGSGGTVGRLRVVLPAGSRTRTARVVVPTVSPASGVDVVSCSVARPAAP</sequence>
<keyword evidence="2" id="KW-1133">Transmembrane helix</keyword>
<dbReference type="Pfam" id="PF14155">
    <property type="entry name" value="DUF4307"/>
    <property type="match status" value="1"/>
</dbReference>
<protein>
    <submittedName>
        <fullName evidence="3">Uncharacterized protein DUF4307</fullName>
    </submittedName>
</protein>
<proteinExistence type="predicted"/>
<dbReference type="AlphaFoldDB" id="A0A4Q7NPS0"/>
<gene>
    <name evidence="3" type="ORF">EV189_2740</name>
</gene>
<evidence type="ECO:0000256" key="1">
    <source>
        <dbReference type="SAM" id="MobiDB-lite"/>
    </source>
</evidence>
<organism evidence="3 4">
    <name type="scientific">Motilibacter rhizosphaerae</name>
    <dbReference type="NCBI Taxonomy" id="598652"/>
    <lineage>
        <taxon>Bacteria</taxon>
        <taxon>Bacillati</taxon>
        <taxon>Actinomycetota</taxon>
        <taxon>Actinomycetes</taxon>
        <taxon>Motilibacterales</taxon>
        <taxon>Motilibacteraceae</taxon>
        <taxon>Motilibacter</taxon>
    </lineage>
</organism>
<keyword evidence="4" id="KW-1185">Reference proteome</keyword>
<feature type="transmembrane region" description="Helical" evidence="2">
    <location>
        <begin position="33"/>
        <end position="54"/>
    </location>
</feature>
<keyword evidence="2" id="KW-0812">Transmembrane</keyword>
<keyword evidence="2" id="KW-0472">Membrane</keyword>
<evidence type="ECO:0000313" key="4">
    <source>
        <dbReference type="Proteomes" id="UP000293638"/>
    </source>
</evidence>
<name>A0A4Q7NPS0_9ACTN</name>
<feature type="compositionally biased region" description="Low complexity" evidence="1">
    <location>
        <begin position="7"/>
        <end position="17"/>
    </location>
</feature>